<dbReference type="AlphaFoldDB" id="A0A1I9W6T6"/>
<geneLocation type="plasmid" evidence="1">
    <name>pIMP4-SEM1</name>
</geneLocation>
<keyword evidence="1" id="KW-0614">Plasmid</keyword>
<name>A0A1I9W6T6_SALTM</name>
<dbReference type="EMBL" id="KX810825">
    <property type="protein sequence ID" value="APA22887.1"/>
    <property type="molecule type" value="Genomic_DNA"/>
</dbReference>
<reference evidence="1" key="1">
    <citation type="journal article" date="2016" name="Sci. Rep.">
        <title>Isolation and plasmid characterization of carbapenemase (IMP-4) producing Salmonella enterica Typhimurium from cats.</title>
        <authorList>
            <person name="Abraham S."/>
            <person name="O'Dea M."/>
            <person name="Trott D.J."/>
            <person name="Abraham R.J."/>
            <person name="Hughes D."/>
            <person name="Pang S."/>
            <person name="McKew G."/>
            <person name="Cheong E.Y."/>
            <person name="Merlino J."/>
            <person name="Saputra S."/>
            <person name="Malik R."/>
            <person name="Gottlieb T."/>
        </authorList>
    </citation>
    <scope>NUCLEOTIDE SEQUENCE</scope>
    <source>
        <strain evidence="1">MU1</strain>
        <plasmid evidence="1">pIMP4-SEM1</plasmid>
    </source>
</reference>
<evidence type="ECO:0000313" key="1">
    <source>
        <dbReference type="EMBL" id="APA22887.1"/>
    </source>
</evidence>
<accession>A0A1I9W6T6</accession>
<sequence>MAELYITISVIFKSAGYSNNCTEQRFELQCIRRVCDNNKALPVLLKMEEFKTHTAGMSEARYIMPAYKGRHNLFFSRTRRSFLTWEAVESVPVRGWHALAFSPGLST</sequence>
<protein>
    <submittedName>
        <fullName evidence="1">Uncharacterized protein</fullName>
    </submittedName>
</protein>
<proteinExistence type="predicted"/>
<organism evidence="1">
    <name type="scientific">Salmonella typhimurium</name>
    <dbReference type="NCBI Taxonomy" id="90371"/>
    <lineage>
        <taxon>Bacteria</taxon>
        <taxon>Pseudomonadati</taxon>
        <taxon>Pseudomonadota</taxon>
        <taxon>Gammaproteobacteria</taxon>
        <taxon>Enterobacterales</taxon>
        <taxon>Enterobacteriaceae</taxon>
        <taxon>Salmonella</taxon>
    </lineage>
</organism>